<gene>
    <name evidence="1" type="ORF">PCON_03632</name>
</gene>
<reference evidence="1 2" key="1">
    <citation type="journal article" date="2013" name="PLoS Genet.">
        <title>The genome and development-dependent transcriptomes of Pyronema confluens: a window into fungal evolution.</title>
        <authorList>
            <person name="Traeger S."/>
            <person name="Altegoer F."/>
            <person name="Freitag M."/>
            <person name="Gabaldon T."/>
            <person name="Kempken F."/>
            <person name="Kumar A."/>
            <person name="Marcet-Houben M."/>
            <person name="Poggeler S."/>
            <person name="Stajich J.E."/>
            <person name="Nowrousian M."/>
        </authorList>
    </citation>
    <scope>NUCLEOTIDE SEQUENCE [LARGE SCALE GENOMIC DNA]</scope>
    <source>
        <strain evidence="2">CBS 100304</strain>
        <tissue evidence="1">Vegetative mycelium</tissue>
    </source>
</reference>
<dbReference type="EMBL" id="HF936527">
    <property type="protein sequence ID" value="CCX34420.1"/>
    <property type="molecule type" value="Genomic_DNA"/>
</dbReference>
<dbReference type="Proteomes" id="UP000018144">
    <property type="component" value="Unassembled WGS sequence"/>
</dbReference>
<dbReference type="AlphaFoldDB" id="U4LR49"/>
<accession>U4LR49</accession>
<keyword evidence="2" id="KW-1185">Reference proteome</keyword>
<name>U4LR49_PYROM</name>
<evidence type="ECO:0000313" key="2">
    <source>
        <dbReference type="Proteomes" id="UP000018144"/>
    </source>
</evidence>
<sequence length="154" mass="17799">MINVLLLVLPVVTAEIGKFYHANTYYESRGPISTVRVCRRLENSKKEECKTINFSALDCISLDFTKAQWNNRISGYDVPDPYCCKFYNQGDCTDFLFSATHRSHWNMDQNGKTQTNISSWKCDYICDTITDGITKELHFKFDDVVSHRPASRAY</sequence>
<protein>
    <submittedName>
        <fullName evidence="1">Uncharacterized protein</fullName>
    </submittedName>
</protein>
<organism evidence="1 2">
    <name type="scientific">Pyronema omphalodes (strain CBS 100304)</name>
    <name type="common">Pyronema confluens</name>
    <dbReference type="NCBI Taxonomy" id="1076935"/>
    <lineage>
        <taxon>Eukaryota</taxon>
        <taxon>Fungi</taxon>
        <taxon>Dikarya</taxon>
        <taxon>Ascomycota</taxon>
        <taxon>Pezizomycotina</taxon>
        <taxon>Pezizomycetes</taxon>
        <taxon>Pezizales</taxon>
        <taxon>Pyronemataceae</taxon>
        <taxon>Pyronema</taxon>
    </lineage>
</organism>
<proteinExistence type="predicted"/>
<evidence type="ECO:0000313" key="1">
    <source>
        <dbReference type="EMBL" id="CCX34420.1"/>
    </source>
</evidence>